<evidence type="ECO:0000313" key="6">
    <source>
        <dbReference type="RefSeq" id="XP_016049228.2"/>
    </source>
</evidence>
<dbReference type="InParanoid" id="A0A1S3WS83"/>
<dbReference type="PROSITE" id="PS51720">
    <property type="entry name" value="G_AIG1"/>
    <property type="match status" value="1"/>
</dbReference>
<dbReference type="InterPro" id="IPR045058">
    <property type="entry name" value="GIMA/IAN/Toc"/>
</dbReference>
<evidence type="ECO:0000256" key="2">
    <source>
        <dbReference type="ARBA" id="ARBA00022741"/>
    </source>
</evidence>
<dbReference type="Proteomes" id="UP001652624">
    <property type="component" value="Chromosome 8"/>
</dbReference>
<dbReference type="InterPro" id="IPR027417">
    <property type="entry name" value="P-loop_NTPase"/>
</dbReference>
<keyword evidence="5" id="KW-1185">Reference proteome</keyword>
<name>A0A1S3WS83_ERIEU</name>
<dbReference type="PANTHER" id="PTHR10903">
    <property type="entry name" value="GTPASE, IMAP FAMILY MEMBER-RELATED"/>
    <property type="match status" value="1"/>
</dbReference>
<dbReference type="SUPFAM" id="SSF52540">
    <property type="entry name" value="P-loop containing nucleoside triphosphate hydrolases"/>
    <property type="match status" value="1"/>
</dbReference>
<dbReference type="Pfam" id="PF04548">
    <property type="entry name" value="AIG1"/>
    <property type="match status" value="1"/>
</dbReference>
<evidence type="ECO:0000313" key="5">
    <source>
        <dbReference type="Proteomes" id="UP001652624"/>
    </source>
</evidence>
<dbReference type="Gene3D" id="3.40.50.300">
    <property type="entry name" value="P-loop containing nucleotide triphosphate hydrolases"/>
    <property type="match status" value="1"/>
</dbReference>
<dbReference type="AlphaFoldDB" id="A0A1S3WS83"/>
<gene>
    <name evidence="6" type="primary">LOC103125041</name>
</gene>
<dbReference type="InterPro" id="IPR006703">
    <property type="entry name" value="G_AIG1"/>
</dbReference>
<sequence>MASHQHTTPLRIVLVGKTGSGKSATGNSILGKNVFDSKIASYSVTKTCQKASREWQGRELLVVDTPGLFDTKKKLYTTCREISKCVLSSSPGPHAILMVMQLNRYTEEEQKTVELIKIVFGQSVMKHMVILFTRKDDLEDMDLLNFISEADVKLKSIVKECDNRICAFNNKAEGLEQEAQVWELVQLIEKMVQKNRGSYFSDPIYKDAEERLKQWIERQEKIYGHQLMGEIKEIEKDYSDKLKQEKETIFINLRGHYINLKTLLREEAEENMPEEMLTGWTSW</sequence>
<dbReference type="GeneID" id="103125041"/>
<reference evidence="6" key="1">
    <citation type="submission" date="2025-08" db="UniProtKB">
        <authorList>
            <consortium name="RefSeq"/>
        </authorList>
    </citation>
    <scope>IDENTIFICATION</scope>
</reference>
<dbReference type="GO" id="GO:0005525">
    <property type="term" value="F:GTP binding"/>
    <property type="evidence" value="ECO:0007669"/>
    <property type="project" value="UniProtKB-KW"/>
</dbReference>
<dbReference type="eggNOG" id="ENOG502R7PE">
    <property type="taxonomic scope" value="Eukaryota"/>
</dbReference>
<feature type="domain" description="AIG1-type G" evidence="4">
    <location>
        <begin position="7"/>
        <end position="209"/>
    </location>
</feature>
<dbReference type="PANTHER" id="PTHR10903:SF170">
    <property type="entry name" value="GTPASE IMAP FAMILY MEMBER 7"/>
    <property type="match status" value="1"/>
</dbReference>
<protein>
    <submittedName>
        <fullName evidence="6">GTPase IMAP family member 7-like</fullName>
    </submittedName>
</protein>
<evidence type="ECO:0000259" key="4">
    <source>
        <dbReference type="PROSITE" id="PS51720"/>
    </source>
</evidence>
<dbReference type="OrthoDB" id="5985928at2759"/>
<accession>A0A1S3WS83</accession>
<comment type="similarity">
    <text evidence="1">Belongs to the TRAFAC class TrmE-Era-EngA-EngB-Septin-like GTPase superfamily. AIG1/Toc34/Toc159-like paraseptin GTPase family. IAN subfamily.</text>
</comment>
<keyword evidence="3" id="KW-0342">GTP-binding</keyword>
<keyword evidence="2" id="KW-0547">Nucleotide-binding</keyword>
<dbReference type="CDD" id="cd01852">
    <property type="entry name" value="AIG1"/>
    <property type="match status" value="1"/>
</dbReference>
<organism evidence="5 6">
    <name type="scientific">Erinaceus europaeus</name>
    <name type="common">Western European hedgehog</name>
    <dbReference type="NCBI Taxonomy" id="9365"/>
    <lineage>
        <taxon>Eukaryota</taxon>
        <taxon>Metazoa</taxon>
        <taxon>Chordata</taxon>
        <taxon>Craniata</taxon>
        <taxon>Vertebrata</taxon>
        <taxon>Euteleostomi</taxon>
        <taxon>Mammalia</taxon>
        <taxon>Eutheria</taxon>
        <taxon>Laurasiatheria</taxon>
        <taxon>Eulipotyphla</taxon>
        <taxon>Erinaceidae</taxon>
        <taxon>Erinaceinae</taxon>
        <taxon>Erinaceus</taxon>
    </lineage>
</organism>
<evidence type="ECO:0000256" key="3">
    <source>
        <dbReference type="ARBA" id="ARBA00023134"/>
    </source>
</evidence>
<proteinExistence type="inferred from homology"/>
<dbReference type="RefSeq" id="XP_016049228.2">
    <property type="nucleotide sequence ID" value="XM_016193742.2"/>
</dbReference>
<evidence type="ECO:0000256" key="1">
    <source>
        <dbReference type="ARBA" id="ARBA00008535"/>
    </source>
</evidence>